<evidence type="ECO:0000256" key="1">
    <source>
        <dbReference type="SAM" id="Phobius"/>
    </source>
</evidence>
<dbReference type="Gene3D" id="2.60.120.1440">
    <property type="match status" value="1"/>
</dbReference>
<name>A0A918JT40_9FLAO</name>
<dbReference type="InterPro" id="IPR012373">
    <property type="entry name" value="Ferrdict_sens_TM"/>
</dbReference>
<dbReference type="PANTHER" id="PTHR30273:SF2">
    <property type="entry name" value="PROTEIN FECR"/>
    <property type="match status" value="1"/>
</dbReference>
<dbReference type="PIRSF" id="PIRSF018266">
    <property type="entry name" value="FecR"/>
    <property type="match status" value="1"/>
</dbReference>
<feature type="domain" description="Protein FecR C-terminal" evidence="3">
    <location>
        <begin position="239"/>
        <end position="307"/>
    </location>
</feature>
<keyword evidence="1" id="KW-0812">Transmembrane</keyword>
<dbReference type="Gene3D" id="3.55.50.30">
    <property type="match status" value="1"/>
</dbReference>
<dbReference type="RefSeq" id="WP_027411384.1">
    <property type="nucleotide sequence ID" value="NZ_BMWS01000004.1"/>
</dbReference>
<organism evidence="4 5">
    <name type="scientific">Aquimarina muelleri</name>
    <dbReference type="NCBI Taxonomy" id="279356"/>
    <lineage>
        <taxon>Bacteria</taxon>
        <taxon>Pseudomonadati</taxon>
        <taxon>Bacteroidota</taxon>
        <taxon>Flavobacteriia</taxon>
        <taxon>Flavobacteriales</taxon>
        <taxon>Flavobacteriaceae</taxon>
        <taxon>Aquimarina</taxon>
    </lineage>
</organism>
<evidence type="ECO:0000313" key="4">
    <source>
        <dbReference type="EMBL" id="GGX08542.1"/>
    </source>
</evidence>
<comment type="caution">
    <text evidence="4">The sequence shown here is derived from an EMBL/GenBank/DDBJ whole genome shotgun (WGS) entry which is preliminary data.</text>
</comment>
<sequence>MEITPELLQKYAEGKCSKAEELEVESWLDPKEGFGTLNSKIDVCSHPEIEKALWKKIEKTKNSIPEKQKKILNVKKWTIAASIVILLGTSFFLGFFNNPVTYVTVASELKMVILEDGTKVTLNAASTLTIAKNFNKKERMVLLDGEAFFEVARDSLHPFIVQTKTTKTQVLGTKFNLYAYTGEDNIITLNEGKVQFSGVLPNPNNIVTLLPNEQVIFNKGDILKKKVKPEQYNAWINKKLTFKDKPFLSIIREIERFYNINITVKKEGIQDRKFNGVYDNPPLEVLMNDLSFVFDFSYKKEENKLLIF</sequence>
<gene>
    <name evidence="4" type="ORF">GCM10007384_07850</name>
</gene>
<evidence type="ECO:0000313" key="5">
    <source>
        <dbReference type="Proteomes" id="UP000601108"/>
    </source>
</evidence>
<accession>A0A918JT40</accession>
<keyword evidence="1" id="KW-0472">Membrane</keyword>
<dbReference type="InterPro" id="IPR032508">
    <property type="entry name" value="FecR_C"/>
</dbReference>
<evidence type="ECO:0000259" key="2">
    <source>
        <dbReference type="Pfam" id="PF04773"/>
    </source>
</evidence>
<feature type="domain" description="FecR protein" evidence="2">
    <location>
        <begin position="101"/>
        <end position="195"/>
    </location>
</feature>
<dbReference type="AlphaFoldDB" id="A0A918JT40"/>
<dbReference type="Proteomes" id="UP000601108">
    <property type="component" value="Unassembled WGS sequence"/>
</dbReference>
<proteinExistence type="predicted"/>
<dbReference type="InterPro" id="IPR006860">
    <property type="entry name" value="FecR"/>
</dbReference>
<dbReference type="EMBL" id="BMWS01000004">
    <property type="protein sequence ID" value="GGX08542.1"/>
    <property type="molecule type" value="Genomic_DNA"/>
</dbReference>
<dbReference type="Pfam" id="PF04773">
    <property type="entry name" value="FecR"/>
    <property type="match status" value="1"/>
</dbReference>
<dbReference type="PANTHER" id="PTHR30273">
    <property type="entry name" value="PERIPLASMIC SIGNAL SENSOR AND SIGMA FACTOR ACTIVATOR FECR-RELATED"/>
    <property type="match status" value="1"/>
</dbReference>
<reference evidence="4 5" key="1">
    <citation type="journal article" date="2014" name="Int. J. Syst. Evol. Microbiol.">
        <title>Complete genome sequence of Corynebacterium casei LMG S-19264T (=DSM 44701T), isolated from a smear-ripened cheese.</title>
        <authorList>
            <consortium name="US DOE Joint Genome Institute (JGI-PGF)"/>
            <person name="Walter F."/>
            <person name="Albersmeier A."/>
            <person name="Kalinowski J."/>
            <person name="Ruckert C."/>
        </authorList>
    </citation>
    <scope>NUCLEOTIDE SEQUENCE [LARGE SCALE GENOMIC DNA]</scope>
    <source>
        <strain evidence="4 5">KCTC 12285</strain>
    </source>
</reference>
<keyword evidence="1" id="KW-1133">Transmembrane helix</keyword>
<dbReference type="Pfam" id="PF16344">
    <property type="entry name" value="FecR_C"/>
    <property type="match status" value="1"/>
</dbReference>
<feature type="transmembrane region" description="Helical" evidence="1">
    <location>
        <begin position="77"/>
        <end position="96"/>
    </location>
</feature>
<dbReference type="GO" id="GO:0016989">
    <property type="term" value="F:sigma factor antagonist activity"/>
    <property type="evidence" value="ECO:0007669"/>
    <property type="project" value="TreeGrafter"/>
</dbReference>
<protein>
    <submittedName>
        <fullName evidence="4">Anti-sigma factor</fullName>
    </submittedName>
</protein>
<evidence type="ECO:0000259" key="3">
    <source>
        <dbReference type="Pfam" id="PF16344"/>
    </source>
</evidence>
<keyword evidence="5" id="KW-1185">Reference proteome</keyword>